<feature type="region of interest" description="Disordered" evidence="6">
    <location>
        <begin position="323"/>
        <end position="344"/>
    </location>
</feature>
<keyword evidence="4 7" id="KW-1133">Transmembrane helix</keyword>
<dbReference type="GO" id="GO:0015658">
    <property type="term" value="F:branched-chain amino acid transmembrane transporter activity"/>
    <property type="evidence" value="ECO:0007669"/>
    <property type="project" value="InterPro"/>
</dbReference>
<feature type="transmembrane region" description="Helical" evidence="7">
    <location>
        <begin position="286"/>
        <end position="304"/>
    </location>
</feature>
<feature type="compositionally biased region" description="Basic residues" evidence="6">
    <location>
        <begin position="331"/>
        <end position="344"/>
    </location>
</feature>
<dbReference type="RefSeq" id="WP_142898757.1">
    <property type="nucleotide sequence ID" value="NZ_ML660060.1"/>
</dbReference>
<evidence type="ECO:0000256" key="6">
    <source>
        <dbReference type="SAM" id="MobiDB-lite"/>
    </source>
</evidence>
<evidence type="ECO:0000256" key="7">
    <source>
        <dbReference type="SAM" id="Phobius"/>
    </source>
</evidence>
<dbReference type="EMBL" id="VHSH01000009">
    <property type="protein sequence ID" value="TQV75769.1"/>
    <property type="molecule type" value="Genomic_DNA"/>
</dbReference>
<keyword evidence="3 7" id="KW-0812">Transmembrane</keyword>
<keyword evidence="9" id="KW-1185">Reference proteome</keyword>
<dbReference type="InterPro" id="IPR043428">
    <property type="entry name" value="LivM-like"/>
</dbReference>
<feature type="transmembrane region" description="Helical" evidence="7">
    <location>
        <begin position="53"/>
        <end position="72"/>
    </location>
</feature>
<dbReference type="InterPro" id="IPR001851">
    <property type="entry name" value="ABC_transp_permease"/>
</dbReference>
<dbReference type="CDD" id="cd06581">
    <property type="entry name" value="TM_PBP1_LivM_like"/>
    <property type="match status" value="1"/>
</dbReference>
<protein>
    <submittedName>
        <fullName evidence="8">Branched-chain amino acid ABC transporter permease</fullName>
    </submittedName>
</protein>
<feature type="transmembrane region" description="Helical" evidence="7">
    <location>
        <begin position="212"/>
        <end position="232"/>
    </location>
</feature>
<comment type="subcellular location">
    <subcellularLocation>
        <location evidence="1">Cell membrane</location>
        <topology evidence="1">Multi-pass membrane protein</topology>
    </subcellularLocation>
</comment>
<gene>
    <name evidence="8" type="ORF">FKG95_22930</name>
</gene>
<organism evidence="8 9">
    <name type="scientific">Denitrobaculum tricleocarpae</name>
    <dbReference type="NCBI Taxonomy" id="2591009"/>
    <lineage>
        <taxon>Bacteria</taxon>
        <taxon>Pseudomonadati</taxon>
        <taxon>Pseudomonadota</taxon>
        <taxon>Alphaproteobacteria</taxon>
        <taxon>Rhodospirillales</taxon>
        <taxon>Rhodospirillaceae</taxon>
        <taxon>Denitrobaculum</taxon>
    </lineage>
</organism>
<dbReference type="Proteomes" id="UP000315252">
    <property type="component" value="Unassembled WGS sequence"/>
</dbReference>
<feature type="transmembrane region" description="Helical" evidence="7">
    <location>
        <begin position="165"/>
        <end position="185"/>
    </location>
</feature>
<accession>A0A545TEX1</accession>
<evidence type="ECO:0000313" key="9">
    <source>
        <dbReference type="Proteomes" id="UP000315252"/>
    </source>
</evidence>
<keyword evidence="2" id="KW-1003">Cell membrane</keyword>
<sequence>MLRETAFSAAVGLALLVAAPFLFDDIYTLTVLTIYGLLALSLGFIWGFGGILCFGQAAFFGLGAYGFAIASINFADPWIAALVSLIIPALFAAALGAMLFYGRLSDVYLAVVTLVVTLILFKFMNSTAGSAYKIGDARLGGFNGIPGFDTLTLPWDSSEYLINEYLYYFCALILLLAYLGLRWLLTAPFGRILVGIRENELRAELVGYDVRLVKTLAFAIGGMLAGLSGMLFANWAEIVTPALFSLSQSAEIIIWVIVGGAGSLLGPIVGAFALGALKFFLGQQTLVNNLFVLGSILVVTVLFLPRGIVPTLAPFFKKRRRRATAAGAGKRGGRNARRRLRHAR</sequence>
<name>A0A545TEX1_9PROT</name>
<dbReference type="Pfam" id="PF02653">
    <property type="entry name" value="BPD_transp_2"/>
    <property type="match status" value="1"/>
</dbReference>
<evidence type="ECO:0000256" key="1">
    <source>
        <dbReference type="ARBA" id="ARBA00004651"/>
    </source>
</evidence>
<evidence type="ECO:0000256" key="3">
    <source>
        <dbReference type="ARBA" id="ARBA00022692"/>
    </source>
</evidence>
<dbReference type="OrthoDB" id="9804361at2"/>
<feature type="transmembrane region" description="Helical" evidence="7">
    <location>
        <begin position="107"/>
        <end position="124"/>
    </location>
</feature>
<evidence type="ECO:0000256" key="4">
    <source>
        <dbReference type="ARBA" id="ARBA00022989"/>
    </source>
</evidence>
<evidence type="ECO:0000256" key="2">
    <source>
        <dbReference type="ARBA" id="ARBA00022475"/>
    </source>
</evidence>
<evidence type="ECO:0000313" key="8">
    <source>
        <dbReference type="EMBL" id="TQV75769.1"/>
    </source>
</evidence>
<reference evidence="8 9" key="1">
    <citation type="submission" date="2019-06" db="EMBL/GenBank/DDBJ databases">
        <title>Whole genome sequence for Rhodospirillaceae sp. R148.</title>
        <authorList>
            <person name="Wang G."/>
        </authorList>
    </citation>
    <scope>NUCLEOTIDE SEQUENCE [LARGE SCALE GENOMIC DNA]</scope>
    <source>
        <strain evidence="8 9">R148</strain>
    </source>
</reference>
<dbReference type="GO" id="GO:0005886">
    <property type="term" value="C:plasma membrane"/>
    <property type="evidence" value="ECO:0007669"/>
    <property type="project" value="UniProtKB-SubCell"/>
</dbReference>
<dbReference type="PANTHER" id="PTHR30482">
    <property type="entry name" value="HIGH-AFFINITY BRANCHED-CHAIN AMINO ACID TRANSPORT SYSTEM PERMEASE"/>
    <property type="match status" value="1"/>
</dbReference>
<feature type="transmembrane region" description="Helical" evidence="7">
    <location>
        <begin position="78"/>
        <end position="100"/>
    </location>
</feature>
<feature type="transmembrane region" description="Helical" evidence="7">
    <location>
        <begin position="252"/>
        <end position="274"/>
    </location>
</feature>
<proteinExistence type="predicted"/>
<dbReference type="PANTHER" id="PTHR30482:SF4">
    <property type="entry name" value="SLR1201 PROTEIN"/>
    <property type="match status" value="1"/>
</dbReference>
<keyword evidence="5 7" id="KW-0472">Membrane</keyword>
<dbReference type="AlphaFoldDB" id="A0A545TEX1"/>
<feature type="transmembrane region" description="Helical" evidence="7">
    <location>
        <begin position="28"/>
        <end position="46"/>
    </location>
</feature>
<comment type="caution">
    <text evidence="8">The sequence shown here is derived from an EMBL/GenBank/DDBJ whole genome shotgun (WGS) entry which is preliminary data.</text>
</comment>
<evidence type="ECO:0000256" key="5">
    <source>
        <dbReference type="ARBA" id="ARBA00023136"/>
    </source>
</evidence>